<evidence type="ECO:0000256" key="1">
    <source>
        <dbReference type="HAMAP-Rule" id="MF_00386"/>
    </source>
</evidence>
<feature type="region of interest" description="Disordered" evidence="2">
    <location>
        <begin position="61"/>
        <end position="82"/>
    </location>
</feature>
<dbReference type="Pfam" id="PF01809">
    <property type="entry name" value="YidD"/>
    <property type="match status" value="1"/>
</dbReference>
<dbReference type="PANTHER" id="PTHR33383:SF1">
    <property type="entry name" value="MEMBRANE PROTEIN INSERTION EFFICIENCY FACTOR-RELATED"/>
    <property type="match status" value="1"/>
</dbReference>
<name>A0A3P1UR66_9FUSO</name>
<dbReference type="OrthoDB" id="9801753at2"/>
<accession>A0A3P1UR66</accession>
<comment type="caution">
    <text evidence="3">The sequence shown here is derived from an EMBL/GenBank/DDBJ whole genome shotgun (WGS) entry which is preliminary data.</text>
</comment>
<comment type="similarity">
    <text evidence="1">Belongs to the UPF0161 family.</text>
</comment>
<dbReference type="EMBL" id="RQYY01000013">
    <property type="protein sequence ID" value="RRD24098.1"/>
    <property type="molecule type" value="Genomic_DNA"/>
</dbReference>
<dbReference type="PANTHER" id="PTHR33383">
    <property type="entry name" value="MEMBRANE PROTEIN INSERTION EFFICIENCY FACTOR-RELATED"/>
    <property type="match status" value="1"/>
</dbReference>
<evidence type="ECO:0000313" key="4">
    <source>
        <dbReference type="Proteomes" id="UP000281534"/>
    </source>
</evidence>
<gene>
    <name evidence="3" type="primary">yidD</name>
    <name evidence="3" type="ORF">EII27_07690</name>
</gene>
<evidence type="ECO:0000313" key="3">
    <source>
        <dbReference type="EMBL" id="RRD24098.1"/>
    </source>
</evidence>
<keyword evidence="1" id="KW-0472">Membrane</keyword>
<protein>
    <recommendedName>
        <fullName evidence="1">Putative membrane protein insertion efficiency factor</fullName>
    </recommendedName>
</protein>
<comment type="function">
    <text evidence="1">Could be involved in insertion of integral membrane proteins into the membrane.</text>
</comment>
<evidence type="ECO:0000256" key="2">
    <source>
        <dbReference type="SAM" id="MobiDB-lite"/>
    </source>
</evidence>
<comment type="subcellular location">
    <subcellularLocation>
        <location evidence="1">Cell membrane</location>
        <topology evidence="1">Peripheral membrane protein</topology>
        <orientation evidence="1">Cytoplasmic side</orientation>
    </subcellularLocation>
</comment>
<dbReference type="NCBIfam" id="TIGR00278">
    <property type="entry name" value="membrane protein insertion efficiency factor YidD"/>
    <property type="match status" value="1"/>
</dbReference>
<dbReference type="GO" id="GO:0005886">
    <property type="term" value="C:plasma membrane"/>
    <property type="evidence" value="ECO:0007669"/>
    <property type="project" value="UniProtKB-SubCell"/>
</dbReference>
<dbReference type="HAMAP" id="MF_00386">
    <property type="entry name" value="UPF0161_YidD"/>
    <property type="match status" value="1"/>
</dbReference>
<dbReference type="AlphaFoldDB" id="A0A3P1UR66"/>
<proteinExistence type="inferred from homology"/>
<sequence length="82" mass="9605">MKKILILLIRFYQKFISPMFPAKCRFYPTCSQYTLEAIKEHGAIKGTYLGIKRILKCHPFHEGGYDPVPKRENKNSEGKKEE</sequence>
<dbReference type="RefSeq" id="WP_124796928.1">
    <property type="nucleotide sequence ID" value="NZ_CP077195.1"/>
</dbReference>
<dbReference type="InterPro" id="IPR002696">
    <property type="entry name" value="Membr_insert_effic_factor_YidD"/>
</dbReference>
<organism evidence="3 4">
    <name type="scientific">Fusobacterium canifelinum</name>
    <dbReference type="NCBI Taxonomy" id="285729"/>
    <lineage>
        <taxon>Bacteria</taxon>
        <taxon>Fusobacteriati</taxon>
        <taxon>Fusobacteriota</taxon>
        <taxon>Fusobacteriia</taxon>
        <taxon>Fusobacteriales</taxon>
        <taxon>Fusobacteriaceae</taxon>
        <taxon>Fusobacterium</taxon>
    </lineage>
</organism>
<reference evidence="3 4" key="1">
    <citation type="submission" date="2018-11" db="EMBL/GenBank/DDBJ databases">
        <title>Genomes From Bacteria Associated with the Canine Oral Cavity: a Test Case for Automated Genome-Based Taxonomic Assignment.</title>
        <authorList>
            <person name="Coil D.A."/>
            <person name="Jospin G."/>
            <person name="Darling A.E."/>
            <person name="Wallis C."/>
            <person name="Davis I.J."/>
            <person name="Harris S."/>
            <person name="Eisen J.A."/>
            <person name="Holcombe L.J."/>
            <person name="O'Flynn C."/>
        </authorList>
    </citation>
    <scope>NUCLEOTIDE SEQUENCE [LARGE SCALE GENOMIC DNA]</scope>
    <source>
        <strain evidence="3 4">OH4460_COT-188</strain>
    </source>
</reference>
<dbReference type="Proteomes" id="UP000281534">
    <property type="component" value="Unassembled WGS sequence"/>
</dbReference>
<dbReference type="SMART" id="SM01234">
    <property type="entry name" value="Haemolytic"/>
    <property type="match status" value="1"/>
</dbReference>
<keyword evidence="1" id="KW-1003">Cell membrane</keyword>